<dbReference type="InterPro" id="IPR051436">
    <property type="entry name" value="Autophagy-related_EPG5"/>
</dbReference>
<sequence>MYSDQCVSPIRGFLAKGKEEDTQVCKHLLVKSLAQKSLLLDLKRSPRQAGQPFSGILNCTTKAEARRSAAKIALMNSVFNEHPSRKISQDFIRSAIKDAKKTFQGSPEDEKDPNTSLGAFRFMLEANVNKSMLEFQELMTVFQLLHWNGSLKAMRERDCSRQEVVAHYSHRALDDDMRSQMALDWISREQEAPGIISHELEQADAEIEGARLAGRELRFPKEKKDILMLACSQLGPM</sequence>
<dbReference type="PANTHER" id="PTHR31139:SF6">
    <property type="entry name" value="PROTEIN LIMB EXPRESSION 1 HOMOLOG"/>
    <property type="match status" value="1"/>
</dbReference>
<comment type="similarity">
    <text evidence="1">Belongs to the LIX1 family.</text>
</comment>
<evidence type="ECO:0000256" key="1">
    <source>
        <dbReference type="ARBA" id="ARBA00007468"/>
    </source>
</evidence>
<dbReference type="AlphaFoldDB" id="A0A2G8JDV4"/>
<dbReference type="PANTHER" id="PTHR31139">
    <property type="entry name" value="ECTOPIC P GRANULES PROTEIN 5 HOMOLOG"/>
    <property type="match status" value="1"/>
</dbReference>
<dbReference type="Pfam" id="PF14954">
    <property type="entry name" value="LIX1"/>
    <property type="match status" value="1"/>
</dbReference>
<dbReference type="InterPro" id="IPR029270">
    <property type="entry name" value="LIX1"/>
</dbReference>
<name>A0A2G8JDV4_STIJA</name>
<protein>
    <submittedName>
        <fullName evidence="2">Putative LIX1-like protein</fullName>
    </submittedName>
</protein>
<dbReference type="GO" id="GO:0005737">
    <property type="term" value="C:cytoplasm"/>
    <property type="evidence" value="ECO:0007669"/>
    <property type="project" value="TreeGrafter"/>
</dbReference>
<evidence type="ECO:0000313" key="2">
    <source>
        <dbReference type="EMBL" id="PIK33937.1"/>
    </source>
</evidence>
<accession>A0A2G8JDV4</accession>
<dbReference type="OrthoDB" id="6250996at2759"/>
<dbReference type="STRING" id="307972.A0A2G8JDV4"/>
<dbReference type="GO" id="GO:0097352">
    <property type="term" value="P:autophagosome maturation"/>
    <property type="evidence" value="ECO:0007669"/>
    <property type="project" value="TreeGrafter"/>
</dbReference>
<dbReference type="Proteomes" id="UP000230750">
    <property type="component" value="Unassembled WGS sequence"/>
</dbReference>
<comment type="caution">
    <text evidence="2">The sequence shown here is derived from an EMBL/GenBank/DDBJ whole genome shotgun (WGS) entry which is preliminary data.</text>
</comment>
<proteinExistence type="inferred from homology"/>
<keyword evidence="3" id="KW-1185">Reference proteome</keyword>
<gene>
    <name evidence="2" type="ORF">BSL78_29243</name>
</gene>
<dbReference type="EMBL" id="MRZV01002344">
    <property type="protein sequence ID" value="PIK33937.1"/>
    <property type="molecule type" value="Genomic_DNA"/>
</dbReference>
<organism evidence="2 3">
    <name type="scientific">Stichopus japonicus</name>
    <name type="common">Sea cucumber</name>
    <dbReference type="NCBI Taxonomy" id="307972"/>
    <lineage>
        <taxon>Eukaryota</taxon>
        <taxon>Metazoa</taxon>
        <taxon>Echinodermata</taxon>
        <taxon>Eleutherozoa</taxon>
        <taxon>Echinozoa</taxon>
        <taxon>Holothuroidea</taxon>
        <taxon>Aspidochirotacea</taxon>
        <taxon>Aspidochirotida</taxon>
        <taxon>Stichopodidae</taxon>
        <taxon>Apostichopus</taxon>
    </lineage>
</organism>
<evidence type="ECO:0000313" key="3">
    <source>
        <dbReference type="Proteomes" id="UP000230750"/>
    </source>
</evidence>
<reference evidence="2 3" key="1">
    <citation type="journal article" date="2017" name="PLoS Biol.">
        <title>The sea cucumber genome provides insights into morphological evolution and visceral regeneration.</title>
        <authorList>
            <person name="Zhang X."/>
            <person name="Sun L."/>
            <person name="Yuan J."/>
            <person name="Sun Y."/>
            <person name="Gao Y."/>
            <person name="Zhang L."/>
            <person name="Li S."/>
            <person name="Dai H."/>
            <person name="Hamel J.F."/>
            <person name="Liu C."/>
            <person name="Yu Y."/>
            <person name="Liu S."/>
            <person name="Lin W."/>
            <person name="Guo K."/>
            <person name="Jin S."/>
            <person name="Xu P."/>
            <person name="Storey K.B."/>
            <person name="Huan P."/>
            <person name="Zhang T."/>
            <person name="Zhou Y."/>
            <person name="Zhang J."/>
            <person name="Lin C."/>
            <person name="Li X."/>
            <person name="Xing L."/>
            <person name="Huo D."/>
            <person name="Sun M."/>
            <person name="Wang L."/>
            <person name="Mercier A."/>
            <person name="Li F."/>
            <person name="Yang H."/>
            <person name="Xiang J."/>
        </authorList>
    </citation>
    <scope>NUCLEOTIDE SEQUENCE [LARGE SCALE GENOMIC DNA]</scope>
    <source>
        <strain evidence="2">Shaxun</strain>
        <tissue evidence="2">Muscle</tissue>
    </source>
</reference>